<dbReference type="Proteomes" id="UP000694853">
    <property type="component" value="Unplaced"/>
</dbReference>
<dbReference type="OrthoDB" id="337575at2759"/>
<reference evidence="2" key="1">
    <citation type="journal article" date="2019" name="Toxins">
        <title>Detection of Abrin-Like and Prepropulchellin-Like Toxin Genes and Transcripts Using Whole Genome Sequencing and Full-Length Transcript Sequencing of Abrus precatorius.</title>
        <authorList>
            <person name="Hovde B.T."/>
            <person name="Daligault H.E."/>
            <person name="Hanschen E.R."/>
            <person name="Kunde Y.A."/>
            <person name="Johnson M.B."/>
            <person name="Starkenburg S.R."/>
            <person name="Johnson S.L."/>
        </authorList>
    </citation>
    <scope>NUCLEOTIDE SEQUENCE [LARGE SCALE GENOMIC DNA]</scope>
</reference>
<name>A0A8B8L941_ABRPR</name>
<dbReference type="GeneID" id="113862369"/>
<dbReference type="RefSeq" id="XP_027351259.1">
    <property type="nucleotide sequence ID" value="XM_027495458.1"/>
</dbReference>
<dbReference type="AlphaFoldDB" id="A0A8B8L941"/>
<evidence type="ECO:0000256" key="1">
    <source>
        <dbReference type="SAM" id="MobiDB-lite"/>
    </source>
</evidence>
<accession>A0A8B8L941</accession>
<organism evidence="2 3">
    <name type="scientific">Abrus precatorius</name>
    <name type="common">Indian licorice</name>
    <name type="synonym">Glycine abrus</name>
    <dbReference type="NCBI Taxonomy" id="3816"/>
    <lineage>
        <taxon>Eukaryota</taxon>
        <taxon>Viridiplantae</taxon>
        <taxon>Streptophyta</taxon>
        <taxon>Embryophyta</taxon>
        <taxon>Tracheophyta</taxon>
        <taxon>Spermatophyta</taxon>
        <taxon>Magnoliopsida</taxon>
        <taxon>eudicotyledons</taxon>
        <taxon>Gunneridae</taxon>
        <taxon>Pentapetalae</taxon>
        <taxon>rosids</taxon>
        <taxon>fabids</taxon>
        <taxon>Fabales</taxon>
        <taxon>Fabaceae</taxon>
        <taxon>Papilionoideae</taxon>
        <taxon>50 kb inversion clade</taxon>
        <taxon>NPAAA clade</taxon>
        <taxon>indigoferoid/millettioid clade</taxon>
        <taxon>Abreae</taxon>
        <taxon>Abrus</taxon>
    </lineage>
</organism>
<protein>
    <submittedName>
        <fullName evidence="3">E3 ubiquitin-protein ligase RING1b</fullName>
    </submittedName>
</protein>
<keyword evidence="2" id="KW-1185">Reference proteome</keyword>
<evidence type="ECO:0000313" key="3">
    <source>
        <dbReference type="RefSeq" id="XP_027351259.1"/>
    </source>
</evidence>
<dbReference type="PANTHER" id="PTHR46537">
    <property type="entry name" value="OS11G0578200 PROTEIN"/>
    <property type="match status" value="1"/>
</dbReference>
<dbReference type="PANTHER" id="PTHR46537:SF3">
    <property type="entry name" value="E3 UBIQUITIN-PROTEIN LIGASE RING1A"/>
    <property type="match status" value="1"/>
</dbReference>
<dbReference type="InterPro" id="IPR044592">
    <property type="entry name" value="RING1A/B"/>
</dbReference>
<proteinExistence type="predicted"/>
<feature type="compositionally biased region" description="Acidic residues" evidence="1">
    <location>
        <begin position="71"/>
        <end position="81"/>
    </location>
</feature>
<dbReference type="KEGG" id="aprc:113862369"/>
<feature type="region of interest" description="Disordered" evidence="1">
    <location>
        <begin position="1"/>
        <end position="102"/>
    </location>
</feature>
<feature type="compositionally biased region" description="Basic residues" evidence="1">
    <location>
        <begin position="39"/>
        <end position="49"/>
    </location>
</feature>
<evidence type="ECO:0000313" key="2">
    <source>
        <dbReference type="Proteomes" id="UP000694853"/>
    </source>
</evidence>
<sequence>MQKAYGMTLSRQTAAQGTKRPAAAAAASSTRGSSDKCLRRSNLKRKRNLKNASEIPGPSWNEGMSSSPNAEEIEIPESDTNEAERSDEVNVPQTEHGPIGDIISSSTTLVWGKNAQRSNTRNAKNVAAARANRLSKLIDHLQSSEQNDDELNIFIKLVSFEERRVPNLPRPYLRCKPTLSIGQLCQYVACETSLQTEEIELYLVKEHHANVIIGDGKLDPNKVESQFLTRDEETLAEHKIDNLSCGHLVIGYKRKMWNLNMMLP</sequence>
<gene>
    <name evidence="3" type="primary">LOC113862369</name>
</gene>
<reference evidence="3" key="2">
    <citation type="submission" date="2025-08" db="UniProtKB">
        <authorList>
            <consortium name="RefSeq"/>
        </authorList>
    </citation>
    <scope>IDENTIFICATION</scope>
    <source>
        <tissue evidence="3">Young leaves</tissue>
    </source>
</reference>